<accession>A0ABU2HGV6</accession>
<evidence type="ECO:0000256" key="1">
    <source>
        <dbReference type="SAM" id="SignalP"/>
    </source>
</evidence>
<dbReference type="EMBL" id="JAVMBO010000013">
    <property type="protein sequence ID" value="MDS1310308.1"/>
    <property type="molecule type" value="Genomic_DNA"/>
</dbReference>
<dbReference type="Proteomes" id="UP001267407">
    <property type="component" value="Unassembled WGS sequence"/>
</dbReference>
<keyword evidence="3" id="KW-1185">Reference proteome</keyword>
<dbReference type="RefSeq" id="WP_200371449.1">
    <property type="nucleotide sequence ID" value="NZ_JAVMBO010000013.1"/>
</dbReference>
<keyword evidence="1" id="KW-0732">Signal</keyword>
<feature type="signal peptide" evidence="1">
    <location>
        <begin position="1"/>
        <end position="27"/>
    </location>
</feature>
<feature type="chain" id="PRO_5046510753" description="DnrO protein" evidence="1">
    <location>
        <begin position="28"/>
        <end position="163"/>
    </location>
</feature>
<proteinExistence type="predicted"/>
<reference evidence="2" key="1">
    <citation type="submission" date="2023-09" db="EMBL/GenBank/DDBJ databases">
        <title>Marinobacter sediminicola sp. nov. and Marinobacter maritimum sp. nov., isolated from marine sediment.</title>
        <authorList>
            <person name="An J."/>
        </authorList>
    </citation>
    <scope>NUCLEOTIDE SEQUENCE</scope>
    <source>
        <strain evidence="2">F60267</strain>
    </source>
</reference>
<protein>
    <recommendedName>
        <fullName evidence="4">DnrO protein</fullName>
    </recommendedName>
</protein>
<comment type="caution">
    <text evidence="2">The sequence shown here is derived from an EMBL/GenBank/DDBJ whole genome shotgun (WGS) entry which is preliminary data.</text>
</comment>
<sequence>MNIKSRFSKFAIITGMVLGLSATSIMAAPANNEHEHGHGHGEMELRLNDGSKWAVDAPLSRAMNNIGSAMHKDLDAIHSGKLPKEKYSVLATKINNEVNYMVENCNLEPEADAQLHLIIAELMEGASAMESKANARDGAVKVMGAIESYATYFDDPNFKPIKH</sequence>
<evidence type="ECO:0000313" key="3">
    <source>
        <dbReference type="Proteomes" id="UP001267407"/>
    </source>
</evidence>
<evidence type="ECO:0000313" key="2">
    <source>
        <dbReference type="EMBL" id="MDS1310308.1"/>
    </source>
</evidence>
<organism evidence="2 3">
    <name type="scientific">Marinobacter xiaoshiensis</name>
    <dbReference type="NCBI Taxonomy" id="3073652"/>
    <lineage>
        <taxon>Bacteria</taxon>
        <taxon>Pseudomonadati</taxon>
        <taxon>Pseudomonadota</taxon>
        <taxon>Gammaproteobacteria</taxon>
        <taxon>Pseudomonadales</taxon>
        <taxon>Marinobacteraceae</taxon>
        <taxon>Marinobacter</taxon>
    </lineage>
</organism>
<gene>
    <name evidence="2" type="ORF">RKA07_09440</name>
</gene>
<name>A0ABU2HGV6_9GAMM</name>
<evidence type="ECO:0008006" key="4">
    <source>
        <dbReference type="Google" id="ProtNLM"/>
    </source>
</evidence>